<evidence type="ECO:0000313" key="3">
    <source>
        <dbReference type="Proteomes" id="UP000315525"/>
    </source>
</evidence>
<dbReference type="Gene3D" id="3.40.50.2000">
    <property type="entry name" value="Glycogen Phosphorylase B"/>
    <property type="match status" value="2"/>
</dbReference>
<comment type="caution">
    <text evidence="2">The sequence shown here is derived from an EMBL/GenBank/DDBJ whole genome shotgun (WGS) entry which is preliminary data.</text>
</comment>
<evidence type="ECO:0000313" key="2">
    <source>
        <dbReference type="EMBL" id="TET47393.1"/>
    </source>
</evidence>
<dbReference type="CDD" id="cd03794">
    <property type="entry name" value="GT4_WbuB-like"/>
    <property type="match status" value="1"/>
</dbReference>
<dbReference type="PANTHER" id="PTHR12526">
    <property type="entry name" value="GLYCOSYLTRANSFERASE"/>
    <property type="match status" value="1"/>
</dbReference>
<accession>A0A523UY15</accession>
<feature type="domain" description="Glycosyl transferase family 1" evidence="1">
    <location>
        <begin position="187"/>
        <end position="348"/>
    </location>
</feature>
<proteinExistence type="predicted"/>
<dbReference type="EMBL" id="SOJN01000022">
    <property type="protein sequence ID" value="TET47393.1"/>
    <property type="molecule type" value="Genomic_DNA"/>
</dbReference>
<gene>
    <name evidence="2" type="ORF">E3J62_01545</name>
</gene>
<dbReference type="Pfam" id="PF00534">
    <property type="entry name" value="Glycos_transf_1"/>
    <property type="match status" value="1"/>
</dbReference>
<evidence type="ECO:0000259" key="1">
    <source>
        <dbReference type="Pfam" id="PF00534"/>
    </source>
</evidence>
<organism evidence="2 3">
    <name type="scientific">candidate division TA06 bacterium</name>
    <dbReference type="NCBI Taxonomy" id="2250710"/>
    <lineage>
        <taxon>Bacteria</taxon>
        <taxon>Bacteria division TA06</taxon>
    </lineage>
</organism>
<dbReference type="SUPFAM" id="SSF53756">
    <property type="entry name" value="UDP-Glycosyltransferase/glycogen phosphorylase"/>
    <property type="match status" value="1"/>
</dbReference>
<protein>
    <submittedName>
        <fullName evidence="2">Glycosyltransferase</fullName>
    </submittedName>
</protein>
<keyword evidence="2" id="KW-0808">Transferase</keyword>
<dbReference type="GO" id="GO:0016757">
    <property type="term" value="F:glycosyltransferase activity"/>
    <property type="evidence" value="ECO:0007669"/>
    <property type="project" value="InterPro"/>
</dbReference>
<reference evidence="2 3" key="1">
    <citation type="submission" date="2019-03" db="EMBL/GenBank/DDBJ databases">
        <title>Metabolic potential of uncultured bacteria and archaea associated with petroleum seepage in deep-sea sediments.</title>
        <authorList>
            <person name="Dong X."/>
            <person name="Hubert C."/>
        </authorList>
    </citation>
    <scope>NUCLEOTIDE SEQUENCE [LARGE SCALE GENOMIC DNA]</scope>
    <source>
        <strain evidence="2">E44_bin18</strain>
    </source>
</reference>
<sequence>MTVCYFGTYLRDYSRNRIIIKGLKKNDVQIKECHAELWSNTKERLKEFSGFIRKLILIKRILSCYVLLIKRYRQIGNYDVMFVGYTGHFDTFLARFLAGLRRRPLFFDAFVSLYDTFVDDRQLVSSRSLLGRVLRWVDRKSCMLADKVLLDTNEQIEYFRKKLALTDVKFHRIWVGAEDGLFYPGPEKDDDSFVVLFYGSLIPLQGAEVILEAAKILETHSDIRFEIVGSGQLSKKIAALAESLNLMNVSFIEWVDYEKLPEKIGESEVCLGIFGNTSKAQRVIPNKVYQALAMRKPVITGDSPAAREALIHGENAVLCKMGDPGRLAEAILSLKKDPLLRRKIAENGHSLFKSHFTTEKIGRMVKGLISQSVACE</sequence>
<dbReference type="PANTHER" id="PTHR12526:SF622">
    <property type="entry name" value="GLYCOSYLTRANSFERASE (GROUP I)"/>
    <property type="match status" value="1"/>
</dbReference>
<dbReference type="InterPro" id="IPR001296">
    <property type="entry name" value="Glyco_trans_1"/>
</dbReference>
<dbReference type="Proteomes" id="UP000315525">
    <property type="component" value="Unassembled WGS sequence"/>
</dbReference>
<name>A0A523UY15_UNCT6</name>
<dbReference type="AlphaFoldDB" id="A0A523UY15"/>